<evidence type="ECO:0000313" key="2">
    <source>
        <dbReference type="Proteomes" id="UP001151529"/>
    </source>
</evidence>
<dbReference type="AlphaFoldDB" id="A0A9Q0UJN9"/>
<dbReference type="Proteomes" id="UP001151529">
    <property type="component" value="Chromosome 2"/>
</dbReference>
<organism evidence="1 2">
    <name type="scientific">Salix viminalis</name>
    <name type="common">Common osier</name>
    <name type="synonym">Basket willow</name>
    <dbReference type="NCBI Taxonomy" id="40686"/>
    <lineage>
        <taxon>Eukaryota</taxon>
        <taxon>Viridiplantae</taxon>
        <taxon>Streptophyta</taxon>
        <taxon>Embryophyta</taxon>
        <taxon>Tracheophyta</taxon>
        <taxon>Spermatophyta</taxon>
        <taxon>Magnoliopsida</taxon>
        <taxon>eudicotyledons</taxon>
        <taxon>Gunneridae</taxon>
        <taxon>Pentapetalae</taxon>
        <taxon>rosids</taxon>
        <taxon>fabids</taxon>
        <taxon>Malpighiales</taxon>
        <taxon>Salicaceae</taxon>
        <taxon>Saliceae</taxon>
        <taxon>Salix</taxon>
    </lineage>
</organism>
<evidence type="ECO:0000313" key="1">
    <source>
        <dbReference type="EMBL" id="KAJ6731078.1"/>
    </source>
</evidence>
<reference evidence="1" key="1">
    <citation type="submission" date="2022-11" db="EMBL/GenBank/DDBJ databases">
        <authorList>
            <person name="Hyden B.L."/>
            <person name="Feng K."/>
            <person name="Yates T."/>
            <person name="Jawdy S."/>
            <person name="Smart L.B."/>
            <person name="Muchero W."/>
        </authorList>
    </citation>
    <scope>NUCLEOTIDE SEQUENCE</scope>
    <source>
        <tissue evidence="1">Shoot tip</tissue>
    </source>
</reference>
<protein>
    <submittedName>
        <fullName evidence="1">Uncharacterized protein</fullName>
    </submittedName>
</protein>
<sequence>MDPLYSRAHHVSREAEISKPGAVVAPRIAGLSMSPSSLSFSDKAGPELTNPMFPSYYTIYPGRVTFFTRVSFIHGLLNPDWILQPEKIKPDQIPDKEFDGETFQEKAATCFCPQS</sequence>
<gene>
    <name evidence="1" type="ORF">OIU85_021811</name>
</gene>
<name>A0A9Q0UJN9_SALVM</name>
<accession>A0A9Q0UJN9</accession>
<comment type="caution">
    <text evidence="1">The sequence shown here is derived from an EMBL/GenBank/DDBJ whole genome shotgun (WGS) entry which is preliminary data.</text>
</comment>
<reference evidence="1" key="2">
    <citation type="journal article" date="2023" name="Int. J. Mol. Sci.">
        <title>De Novo Assembly and Annotation of 11 Diverse Shrub Willow (Salix) Genomes Reveals Novel Gene Organization in Sex-Linked Regions.</title>
        <authorList>
            <person name="Hyden B."/>
            <person name="Feng K."/>
            <person name="Yates T.B."/>
            <person name="Jawdy S."/>
            <person name="Cereghino C."/>
            <person name="Smart L.B."/>
            <person name="Muchero W."/>
        </authorList>
    </citation>
    <scope>NUCLEOTIDE SEQUENCE [LARGE SCALE GENOMIC DNA]</scope>
    <source>
        <tissue evidence="1">Shoot tip</tissue>
    </source>
</reference>
<proteinExistence type="predicted"/>
<dbReference type="EMBL" id="JAPFFL010000004">
    <property type="protein sequence ID" value="KAJ6731078.1"/>
    <property type="molecule type" value="Genomic_DNA"/>
</dbReference>
<keyword evidence="2" id="KW-1185">Reference proteome</keyword>